<name>A0A6J7CXT1_9ZZZZ</name>
<evidence type="ECO:0000313" key="1">
    <source>
        <dbReference type="EMBL" id="CAB4862400.1"/>
    </source>
</evidence>
<dbReference type="EMBL" id="CAFBLP010000005">
    <property type="protein sequence ID" value="CAB4862400.1"/>
    <property type="molecule type" value="Genomic_DNA"/>
</dbReference>
<dbReference type="AlphaFoldDB" id="A0A6J7CXT1"/>
<accession>A0A6J7CXT1</accession>
<proteinExistence type="predicted"/>
<dbReference type="InterPro" id="IPR041881">
    <property type="entry name" value="PqqD_sf"/>
</dbReference>
<protein>
    <submittedName>
        <fullName evidence="1">Unannotated protein</fullName>
    </submittedName>
</protein>
<reference evidence="1" key="1">
    <citation type="submission" date="2020-05" db="EMBL/GenBank/DDBJ databases">
        <authorList>
            <person name="Chiriac C."/>
            <person name="Salcher M."/>
            <person name="Ghai R."/>
            <person name="Kavagutti S V."/>
        </authorList>
    </citation>
    <scope>NUCLEOTIDE SEQUENCE</scope>
</reference>
<organism evidence="1">
    <name type="scientific">freshwater metagenome</name>
    <dbReference type="NCBI Taxonomy" id="449393"/>
    <lineage>
        <taxon>unclassified sequences</taxon>
        <taxon>metagenomes</taxon>
        <taxon>ecological metagenomes</taxon>
    </lineage>
</organism>
<gene>
    <name evidence="1" type="ORF">UFOPK3376_00342</name>
</gene>
<dbReference type="InterPro" id="IPR008792">
    <property type="entry name" value="PQQD"/>
</dbReference>
<dbReference type="Gene3D" id="1.10.10.1150">
    <property type="entry name" value="Coenzyme PQQ synthesis protein D (PqqD)"/>
    <property type="match status" value="1"/>
</dbReference>
<dbReference type="Pfam" id="PF05402">
    <property type="entry name" value="PqqD"/>
    <property type="match status" value="1"/>
</dbReference>
<sequence length="86" mass="9273">MIWSRAGNVLWRSVPGYLVLATDGGTPSEVFGSGSEVWELLQHPVETEALVTALAEAYSTTVELVRPAVERLLEQLLAGGYVEQTG</sequence>